<feature type="domain" description="N6 adenine-specific DNA methyltransferase N-terminal" evidence="10">
    <location>
        <begin position="6"/>
        <end position="129"/>
    </location>
</feature>
<evidence type="ECO:0000256" key="3">
    <source>
        <dbReference type="ARBA" id="ARBA00022603"/>
    </source>
</evidence>
<dbReference type="GO" id="GO:0032259">
    <property type="term" value="P:methylation"/>
    <property type="evidence" value="ECO:0007669"/>
    <property type="project" value="UniProtKB-KW"/>
</dbReference>
<evidence type="ECO:0000256" key="6">
    <source>
        <dbReference type="ARBA" id="ARBA00022747"/>
    </source>
</evidence>
<dbReference type="PROSITE" id="PS00092">
    <property type="entry name" value="N6_MTASE"/>
    <property type="match status" value="1"/>
</dbReference>
<evidence type="ECO:0000256" key="2">
    <source>
        <dbReference type="ARBA" id="ARBA00011900"/>
    </source>
</evidence>
<keyword evidence="8" id="KW-0175">Coiled coil</keyword>
<dbReference type="GO" id="GO:0003677">
    <property type="term" value="F:DNA binding"/>
    <property type="evidence" value="ECO:0007669"/>
    <property type="project" value="InterPro"/>
</dbReference>
<dbReference type="SUPFAM" id="SSF53335">
    <property type="entry name" value="S-adenosyl-L-methionine-dependent methyltransferases"/>
    <property type="match status" value="1"/>
</dbReference>
<accession>A0A1T4LRP6</accession>
<dbReference type="InterPro" id="IPR029063">
    <property type="entry name" value="SAM-dependent_MTases_sf"/>
</dbReference>
<protein>
    <recommendedName>
        <fullName evidence="2">site-specific DNA-methyltransferase (adenine-specific)</fullName>
        <ecNumber evidence="2">2.1.1.72</ecNumber>
    </recommendedName>
</protein>
<gene>
    <name evidence="11" type="ORF">SAMN02745154_00528</name>
</gene>
<dbReference type="InterPro" id="IPR003356">
    <property type="entry name" value="DNA_methylase_A-5"/>
</dbReference>
<dbReference type="PRINTS" id="PR00507">
    <property type="entry name" value="N12N6MTFRASE"/>
</dbReference>
<dbReference type="InterPro" id="IPR002052">
    <property type="entry name" value="DNA_methylase_N6_adenine_CS"/>
</dbReference>
<evidence type="ECO:0000313" key="11">
    <source>
        <dbReference type="EMBL" id="SJZ57355.1"/>
    </source>
</evidence>
<evidence type="ECO:0000256" key="7">
    <source>
        <dbReference type="ARBA" id="ARBA00047942"/>
    </source>
</evidence>
<dbReference type="AlphaFoldDB" id="A0A1T4LRP6"/>
<comment type="similarity">
    <text evidence="1">Belongs to the N(4)/N(6)-methyltransferase family.</text>
</comment>
<dbReference type="OrthoDB" id="9814572at2"/>
<dbReference type="GO" id="GO:0009307">
    <property type="term" value="P:DNA restriction-modification system"/>
    <property type="evidence" value="ECO:0007669"/>
    <property type="project" value="UniProtKB-KW"/>
</dbReference>
<sequence length="489" mass="56436">MSSNSNFVKKMQNTMRTDAGISGDAQRIEQIVWMLFLKVYDAKEENTWEILESDYKSIIPEQYRWRNWAKSDMTGDNLIDFVNNKLFPTLKNLEIKEEDAIKKRIVVDVFADANNYMKDGVALRRAIDIIDELELDTKNDRHTFGDIYESILKDIQGAGNAGEFYTPRALTDFIVEVIDPKLNEKIADFACGTGGFLTSSIKYLDKKVSKASDREYLKNFYGVEKKPFPHLLAITNLLLHDVDTPNIIHGNSLERNVREYTSDEKFDVILMNPPYGGSERKEIQINFPSEIRGSETADLFIGLIMHRLKKNGRAAVILPDGFLFGADNAKTNLKKKLLSEFNLHTIIRLPGSVFAPYTSIATNILFFDNTPSKGEVWFYRMDMPKGYKHFSKTKPIELRHFKEVHEWLQSKHNILDDDGNYKAKKFSTKELKELDYNLDQCGVPHIEEEILLPNELINQYLNQRNEINEEINQVLNEISNILEIDLEVK</sequence>
<feature type="domain" description="DNA methylase adenine-specific" evidence="9">
    <location>
        <begin position="140"/>
        <end position="439"/>
    </location>
</feature>
<keyword evidence="3" id="KW-0489">Methyltransferase</keyword>
<name>A0A1T4LRP6_9BACT</name>
<dbReference type="CDD" id="cd02440">
    <property type="entry name" value="AdoMet_MTases"/>
    <property type="match status" value="1"/>
</dbReference>
<evidence type="ECO:0000256" key="4">
    <source>
        <dbReference type="ARBA" id="ARBA00022679"/>
    </source>
</evidence>
<proteinExistence type="inferred from homology"/>
<evidence type="ECO:0000313" key="12">
    <source>
        <dbReference type="Proteomes" id="UP000190389"/>
    </source>
</evidence>
<dbReference type="InterPro" id="IPR022749">
    <property type="entry name" value="D12N6_MeTrfase_N"/>
</dbReference>
<keyword evidence="12" id="KW-1185">Reference proteome</keyword>
<feature type="coiled-coil region" evidence="8">
    <location>
        <begin position="457"/>
        <end position="484"/>
    </location>
</feature>
<evidence type="ECO:0000256" key="8">
    <source>
        <dbReference type="SAM" id="Coils"/>
    </source>
</evidence>
<keyword evidence="5" id="KW-0949">S-adenosyl-L-methionine</keyword>
<dbReference type="PANTHER" id="PTHR42933">
    <property type="entry name" value="SLR6095 PROTEIN"/>
    <property type="match status" value="1"/>
</dbReference>
<dbReference type="Proteomes" id="UP000190389">
    <property type="component" value="Unassembled WGS sequence"/>
</dbReference>
<dbReference type="InterPro" id="IPR051537">
    <property type="entry name" value="DNA_Adenine_Mtase"/>
</dbReference>
<keyword evidence="4" id="KW-0808">Transferase</keyword>
<evidence type="ECO:0000259" key="10">
    <source>
        <dbReference type="Pfam" id="PF12161"/>
    </source>
</evidence>
<dbReference type="Gene3D" id="3.40.50.150">
    <property type="entry name" value="Vaccinia Virus protein VP39"/>
    <property type="match status" value="1"/>
</dbReference>
<dbReference type="Pfam" id="PF02384">
    <property type="entry name" value="N6_Mtase"/>
    <property type="match status" value="1"/>
</dbReference>
<dbReference type="EMBL" id="FUXF01000019">
    <property type="protein sequence ID" value="SJZ57355.1"/>
    <property type="molecule type" value="Genomic_DNA"/>
</dbReference>
<evidence type="ECO:0000256" key="1">
    <source>
        <dbReference type="ARBA" id="ARBA00006594"/>
    </source>
</evidence>
<dbReference type="Gene3D" id="1.20.1260.30">
    <property type="match status" value="1"/>
</dbReference>
<dbReference type="EC" id="2.1.1.72" evidence="2"/>
<organism evidence="11 12">
    <name type="scientific">Mycoplasmopsis verecunda</name>
    <dbReference type="NCBI Taxonomy" id="171291"/>
    <lineage>
        <taxon>Bacteria</taxon>
        <taxon>Bacillati</taxon>
        <taxon>Mycoplasmatota</taxon>
        <taxon>Mycoplasmoidales</taxon>
        <taxon>Metamycoplasmataceae</taxon>
        <taxon>Mycoplasmopsis</taxon>
    </lineage>
</organism>
<dbReference type="GO" id="GO:0009007">
    <property type="term" value="F:site-specific DNA-methyltransferase (adenine-specific) activity"/>
    <property type="evidence" value="ECO:0007669"/>
    <property type="project" value="UniProtKB-EC"/>
</dbReference>
<dbReference type="InterPro" id="IPR038333">
    <property type="entry name" value="T1MK-like_N_sf"/>
</dbReference>
<dbReference type="STRING" id="171291.SAMN02745154_00528"/>
<comment type="catalytic activity">
    <reaction evidence="7">
        <text>a 2'-deoxyadenosine in DNA + S-adenosyl-L-methionine = an N(6)-methyl-2'-deoxyadenosine in DNA + S-adenosyl-L-homocysteine + H(+)</text>
        <dbReference type="Rhea" id="RHEA:15197"/>
        <dbReference type="Rhea" id="RHEA-COMP:12418"/>
        <dbReference type="Rhea" id="RHEA-COMP:12419"/>
        <dbReference type="ChEBI" id="CHEBI:15378"/>
        <dbReference type="ChEBI" id="CHEBI:57856"/>
        <dbReference type="ChEBI" id="CHEBI:59789"/>
        <dbReference type="ChEBI" id="CHEBI:90615"/>
        <dbReference type="ChEBI" id="CHEBI:90616"/>
        <dbReference type="EC" id="2.1.1.72"/>
    </reaction>
</comment>
<dbReference type="GO" id="GO:0008170">
    <property type="term" value="F:N-methyltransferase activity"/>
    <property type="evidence" value="ECO:0007669"/>
    <property type="project" value="InterPro"/>
</dbReference>
<keyword evidence="6" id="KW-0680">Restriction system</keyword>
<dbReference type="RefSeq" id="WP_078747243.1">
    <property type="nucleotide sequence ID" value="NZ_CP137850.1"/>
</dbReference>
<dbReference type="PANTHER" id="PTHR42933:SF4">
    <property type="entry name" value="TYPE I RESTRICTION ENZYME ECOKI METHYLASE SUBUNIT"/>
    <property type="match status" value="1"/>
</dbReference>
<evidence type="ECO:0000259" key="9">
    <source>
        <dbReference type="Pfam" id="PF02384"/>
    </source>
</evidence>
<evidence type="ECO:0000256" key="5">
    <source>
        <dbReference type="ARBA" id="ARBA00022691"/>
    </source>
</evidence>
<dbReference type="Pfam" id="PF12161">
    <property type="entry name" value="HsdM_N"/>
    <property type="match status" value="1"/>
</dbReference>
<reference evidence="12" key="1">
    <citation type="submission" date="2017-02" db="EMBL/GenBank/DDBJ databases">
        <authorList>
            <person name="Varghese N."/>
            <person name="Submissions S."/>
        </authorList>
    </citation>
    <scope>NUCLEOTIDE SEQUENCE [LARGE SCALE GENOMIC DNA]</scope>
    <source>
        <strain evidence="12">ATCC 27862</strain>
    </source>
</reference>